<sequence>MKDETSWGEPAHLTSTATSRYGTAVASCWDRLHPRLGRRSAWRRFDLEHTFRMWKQTLGWAVPKIRDPYAADRWTWLIIIAYARLRLARLLAGDLRRPWERPLSPERLTPARVRTLIPSVVSSAWTRR</sequence>
<evidence type="ECO:0000313" key="1">
    <source>
        <dbReference type="EMBL" id="KAB8188593.1"/>
    </source>
</evidence>
<organism evidence="1 2">
    <name type="scientific">Nonomuraea phyllanthi</name>
    <dbReference type="NCBI Taxonomy" id="2219224"/>
    <lineage>
        <taxon>Bacteria</taxon>
        <taxon>Bacillati</taxon>
        <taxon>Actinomycetota</taxon>
        <taxon>Actinomycetes</taxon>
        <taxon>Streptosporangiales</taxon>
        <taxon>Streptosporangiaceae</taxon>
        <taxon>Nonomuraea</taxon>
    </lineage>
</organism>
<dbReference type="EMBL" id="VDLX02000024">
    <property type="protein sequence ID" value="KAB8188593.1"/>
    <property type="molecule type" value="Genomic_DNA"/>
</dbReference>
<proteinExistence type="predicted"/>
<evidence type="ECO:0000313" key="2">
    <source>
        <dbReference type="Proteomes" id="UP000312512"/>
    </source>
</evidence>
<dbReference type="AlphaFoldDB" id="A0A5C4VE00"/>
<dbReference type="OrthoDB" id="3339508at2"/>
<comment type="caution">
    <text evidence="1">The sequence shown here is derived from an EMBL/GenBank/DDBJ whole genome shotgun (WGS) entry which is preliminary data.</text>
</comment>
<gene>
    <name evidence="1" type="ORF">FH608_043300</name>
</gene>
<name>A0A5C4VE00_9ACTN</name>
<reference evidence="1 2" key="1">
    <citation type="submission" date="2019-10" db="EMBL/GenBank/DDBJ databases">
        <title>Nonomuraea sp. nov., isolated from Phyllanthus amarus.</title>
        <authorList>
            <person name="Klykleung N."/>
            <person name="Tanasupawat S."/>
        </authorList>
    </citation>
    <scope>NUCLEOTIDE SEQUENCE [LARGE SCALE GENOMIC DNA]</scope>
    <source>
        <strain evidence="1 2">PA1-10</strain>
    </source>
</reference>
<keyword evidence="2" id="KW-1185">Reference proteome</keyword>
<accession>A0A5C4VE00</accession>
<protein>
    <recommendedName>
        <fullName evidence="3">Transposase</fullName>
    </recommendedName>
</protein>
<dbReference type="RefSeq" id="WP_139636841.1">
    <property type="nucleotide sequence ID" value="NZ_VDLX02000024.1"/>
</dbReference>
<dbReference type="InterPro" id="IPR012337">
    <property type="entry name" value="RNaseH-like_sf"/>
</dbReference>
<dbReference type="Proteomes" id="UP000312512">
    <property type="component" value="Unassembled WGS sequence"/>
</dbReference>
<evidence type="ECO:0008006" key="3">
    <source>
        <dbReference type="Google" id="ProtNLM"/>
    </source>
</evidence>
<dbReference type="SUPFAM" id="SSF53098">
    <property type="entry name" value="Ribonuclease H-like"/>
    <property type="match status" value="1"/>
</dbReference>